<dbReference type="RefSeq" id="WP_338041232.1">
    <property type="nucleotide sequence ID" value="NZ_BAAAQP010000002.1"/>
</dbReference>
<evidence type="ECO:0000256" key="6">
    <source>
        <dbReference type="SAM" id="MobiDB-lite"/>
    </source>
</evidence>
<feature type="compositionally biased region" description="Low complexity" evidence="6">
    <location>
        <begin position="1"/>
        <end position="12"/>
    </location>
</feature>
<dbReference type="CDD" id="cd06171">
    <property type="entry name" value="Sigma70_r4"/>
    <property type="match status" value="1"/>
</dbReference>
<dbReference type="Gene3D" id="1.10.1740.10">
    <property type="match status" value="1"/>
</dbReference>
<evidence type="ECO:0000313" key="10">
    <source>
        <dbReference type="Proteomes" id="UP000704762"/>
    </source>
</evidence>
<dbReference type="SUPFAM" id="SSF88946">
    <property type="entry name" value="Sigma2 domain of RNA polymerase sigma factors"/>
    <property type="match status" value="1"/>
</dbReference>
<dbReference type="SUPFAM" id="SSF88659">
    <property type="entry name" value="Sigma3 and sigma4 domains of RNA polymerase sigma factors"/>
    <property type="match status" value="1"/>
</dbReference>
<evidence type="ECO:0000259" key="7">
    <source>
        <dbReference type="Pfam" id="PF04542"/>
    </source>
</evidence>
<dbReference type="NCBIfam" id="NF007225">
    <property type="entry name" value="PRK09643.1"/>
    <property type="match status" value="1"/>
</dbReference>
<keyword evidence="3" id="KW-0731">Sigma factor</keyword>
<sequence length="213" mass="23159">MTGSAAASAPEESVAEDADAHPGAARTDQELLQAHVAGDPTAFSVLVTRHKDRLWAVALRTMRNPEEAADALQDAYISAFRRAGSFRGDAQVTTWLHRVVVNACLDRIRRNKVRATDPLPEDPERASELGVVEHDDPLEIKERRADVNAALHQLNADQRAALVLVDMEGYSVEEAATMLGCAVGTVKSRCSRGRARLVPLLRHLREPPSDGDG</sequence>
<dbReference type="Pfam" id="PF08281">
    <property type="entry name" value="Sigma70_r4_2"/>
    <property type="match status" value="1"/>
</dbReference>
<evidence type="ECO:0000256" key="4">
    <source>
        <dbReference type="ARBA" id="ARBA00023125"/>
    </source>
</evidence>
<proteinExistence type="inferred from homology"/>
<evidence type="ECO:0000256" key="3">
    <source>
        <dbReference type="ARBA" id="ARBA00023082"/>
    </source>
</evidence>
<comment type="caution">
    <text evidence="9">The sequence shown here is derived from an EMBL/GenBank/DDBJ whole genome shotgun (WGS) entry which is preliminary data.</text>
</comment>
<dbReference type="PANTHER" id="PTHR43133">
    <property type="entry name" value="RNA POLYMERASE ECF-TYPE SIGMA FACTO"/>
    <property type="match status" value="1"/>
</dbReference>
<dbReference type="InterPro" id="IPR039425">
    <property type="entry name" value="RNA_pol_sigma-70-like"/>
</dbReference>
<gene>
    <name evidence="9" type="ORF">JOE57_001820</name>
</gene>
<comment type="similarity">
    <text evidence="1">Belongs to the sigma-70 factor family. ECF subfamily.</text>
</comment>
<keyword evidence="10" id="KW-1185">Reference proteome</keyword>
<dbReference type="NCBIfam" id="TIGR02937">
    <property type="entry name" value="sigma70-ECF"/>
    <property type="match status" value="1"/>
</dbReference>
<evidence type="ECO:0000259" key="8">
    <source>
        <dbReference type="Pfam" id="PF08281"/>
    </source>
</evidence>
<feature type="region of interest" description="Disordered" evidence="6">
    <location>
        <begin position="1"/>
        <end position="25"/>
    </location>
</feature>
<dbReference type="InterPro" id="IPR013325">
    <property type="entry name" value="RNA_pol_sigma_r2"/>
</dbReference>
<feature type="domain" description="RNA polymerase sigma factor 70 region 4 type 2" evidence="8">
    <location>
        <begin position="147"/>
        <end position="197"/>
    </location>
</feature>
<name>A0ABS2RIR4_9ACTN</name>
<feature type="domain" description="RNA polymerase sigma-70 region 2" evidence="7">
    <location>
        <begin position="46"/>
        <end position="112"/>
    </location>
</feature>
<dbReference type="Gene3D" id="1.10.10.10">
    <property type="entry name" value="Winged helix-like DNA-binding domain superfamily/Winged helix DNA-binding domain"/>
    <property type="match status" value="1"/>
</dbReference>
<dbReference type="Pfam" id="PF04542">
    <property type="entry name" value="Sigma70_r2"/>
    <property type="match status" value="1"/>
</dbReference>
<dbReference type="PANTHER" id="PTHR43133:SF50">
    <property type="entry name" value="ECF RNA POLYMERASE SIGMA FACTOR SIGM"/>
    <property type="match status" value="1"/>
</dbReference>
<evidence type="ECO:0000256" key="2">
    <source>
        <dbReference type="ARBA" id="ARBA00023015"/>
    </source>
</evidence>
<evidence type="ECO:0000313" key="9">
    <source>
        <dbReference type="EMBL" id="MBM7798899.1"/>
    </source>
</evidence>
<evidence type="ECO:0000256" key="1">
    <source>
        <dbReference type="ARBA" id="ARBA00010641"/>
    </source>
</evidence>
<organism evidence="9 10">
    <name type="scientific">Microlunatus panaciterrae</name>
    <dbReference type="NCBI Taxonomy" id="400768"/>
    <lineage>
        <taxon>Bacteria</taxon>
        <taxon>Bacillati</taxon>
        <taxon>Actinomycetota</taxon>
        <taxon>Actinomycetes</taxon>
        <taxon>Propionibacteriales</taxon>
        <taxon>Propionibacteriaceae</taxon>
        <taxon>Microlunatus</taxon>
    </lineage>
</organism>
<dbReference type="InterPro" id="IPR007627">
    <property type="entry name" value="RNA_pol_sigma70_r2"/>
</dbReference>
<keyword evidence="4" id="KW-0238">DNA-binding</keyword>
<evidence type="ECO:0000256" key="5">
    <source>
        <dbReference type="ARBA" id="ARBA00023163"/>
    </source>
</evidence>
<dbReference type="EMBL" id="JAFBCF010000001">
    <property type="protein sequence ID" value="MBM7798899.1"/>
    <property type="molecule type" value="Genomic_DNA"/>
</dbReference>
<dbReference type="InterPro" id="IPR013324">
    <property type="entry name" value="RNA_pol_sigma_r3/r4-like"/>
</dbReference>
<dbReference type="InterPro" id="IPR013249">
    <property type="entry name" value="RNA_pol_sigma70_r4_t2"/>
</dbReference>
<dbReference type="InterPro" id="IPR036388">
    <property type="entry name" value="WH-like_DNA-bd_sf"/>
</dbReference>
<keyword evidence="5" id="KW-0804">Transcription</keyword>
<accession>A0ABS2RIR4</accession>
<keyword evidence="2" id="KW-0805">Transcription regulation</keyword>
<dbReference type="Proteomes" id="UP000704762">
    <property type="component" value="Unassembled WGS sequence"/>
</dbReference>
<dbReference type="InterPro" id="IPR014284">
    <property type="entry name" value="RNA_pol_sigma-70_dom"/>
</dbReference>
<reference evidence="9 10" key="1">
    <citation type="submission" date="2021-01" db="EMBL/GenBank/DDBJ databases">
        <title>Sequencing the genomes of 1000 actinobacteria strains.</title>
        <authorList>
            <person name="Klenk H.-P."/>
        </authorList>
    </citation>
    <scope>NUCLEOTIDE SEQUENCE [LARGE SCALE GENOMIC DNA]</scope>
    <source>
        <strain evidence="9 10">DSM 18662</strain>
    </source>
</reference>
<protein>
    <submittedName>
        <fullName evidence="9">RNA polymerase sigma-70 factor (ECF subfamily)</fullName>
    </submittedName>
</protein>